<dbReference type="EMBL" id="JBGBPQ010000008">
    <property type="protein sequence ID" value="KAL1520349.1"/>
    <property type="molecule type" value="Genomic_DNA"/>
</dbReference>
<protein>
    <recommendedName>
        <fullName evidence="7">FAD-binding FR-type domain-containing protein</fullName>
    </recommendedName>
</protein>
<comment type="similarity">
    <text evidence="2">Belongs to the flavoprotein pyridine nucleotide cytochrome reductase family.</text>
</comment>
<dbReference type="InterPro" id="IPR001834">
    <property type="entry name" value="CBR-like"/>
</dbReference>
<proteinExistence type="inferred from homology"/>
<keyword evidence="5" id="KW-0560">Oxidoreductase</keyword>
<reference evidence="8 9" key="1">
    <citation type="journal article" date="2024" name="Science">
        <title>Giant polyketide synthase enzymes in the biosynthesis of giant marine polyether toxins.</title>
        <authorList>
            <person name="Fallon T.R."/>
            <person name="Shende V.V."/>
            <person name="Wierzbicki I.H."/>
            <person name="Pendleton A.L."/>
            <person name="Watervoot N.F."/>
            <person name="Auber R.P."/>
            <person name="Gonzalez D.J."/>
            <person name="Wisecaver J.H."/>
            <person name="Moore B.S."/>
        </authorList>
    </citation>
    <scope>NUCLEOTIDE SEQUENCE [LARGE SCALE GENOMIC DNA]</scope>
    <source>
        <strain evidence="8 9">12B1</strain>
    </source>
</reference>
<evidence type="ECO:0000313" key="9">
    <source>
        <dbReference type="Proteomes" id="UP001515480"/>
    </source>
</evidence>
<dbReference type="GO" id="GO:0016491">
    <property type="term" value="F:oxidoreductase activity"/>
    <property type="evidence" value="ECO:0007669"/>
    <property type="project" value="UniProtKB-KW"/>
</dbReference>
<comment type="cofactor">
    <cofactor evidence="1 6">
        <name>FAD</name>
        <dbReference type="ChEBI" id="CHEBI:57692"/>
    </cofactor>
</comment>
<feature type="binding site" evidence="6">
    <location>
        <position position="370"/>
    </location>
    <ligand>
        <name>FAD</name>
        <dbReference type="ChEBI" id="CHEBI:57692"/>
    </ligand>
</feature>
<dbReference type="InterPro" id="IPR017938">
    <property type="entry name" value="Riboflavin_synthase-like_b-brl"/>
</dbReference>
<gene>
    <name evidence="8" type="ORF">AB1Y20_021939</name>
</gene>
<evidence type="ECO:0000259" key="7">
    <source>
        <dbReference type="PROSITE" id="PS51384"/>
    </source>
</evidence>
<dbReference type="Gene3D" id="2.40.30.10">
    <property type="entry name" value="Translation factors"/>
    <property type="match status" value="1"/>
</dbReference>
<dbReference type="SUPFAM" id="SSF63380">
    <property type="entry name" value="Riboflavin synthase domain-like"/>
    <property type="match status" value="1"/>
</dbReference>
<feature type="binding site" evidence="6">
    <location>
        <position position="345"/>
    </location>
    <ligand>
        <name>FAD</name>
        <dbReference type="ChEBI" id="CHEBI:57692"/>
    </ligand>
</feature>
<accession>A0AB34JEQ1</accession>
<dbReference type="Pfam" id="PF00970">
    <property type="entry name" value="FAD_binding_6"/>
    <property type="match status" value="1"/>
</dbReference>
<keyword evidence="9" id="KW-1185">Reference proteome</keyword>
<dbReference type="PANTHER" id="PTHR19370:SF184">
    <property type="entry name" value="NADH-CYTOCHROME B5 REDUCTASE-LIKE"/>
    <property type="match status" value="1"/>
</dbReference>
<organism evidence="8 9">
    <name type="scientific">Prymnesium parvum</name>
    <name type="common">Toxic golden alga</name>
    <dbReference type="NCBI Taxonomy" id="97485"/>
    <lineage>
        <taxon>Eukaryota</taxon>
        <taxon>Haptista</taxon>
        <taxon>Haptophyta</taxon>
        <taxon>Prymnesiophyceae</taxon>
        <taxon>Prymnesiales</taxon>
        <taxon>Prymnesiaceae</taxon>
        <taxon>Prymnesium</taxon>
    </lineage>
</organism>
<evidence type="ECO:0000313" key="8">
    <source>
        <dbReference type="EMBL" id="KAL1520349.1"/>
    </source>
</evidence>
<dbReference type="PROSITE" id="PS51384">
    <property type="entry name" value="FAD_FR"/>
    <property type="match status" value="1"/>
</dbReference>
<evidence type="ECO:0000256" key="5">
    <source>
        <dbReference type="ARBA" id="ARBA00023002"/>
    </source>
</evidence>
<evidence type="ECO:0000256" key="4">
    <source>
        <dbReference type="ARBA" id="ARBA00022827"/>
    </source>
</evidence>
<evidence type="ECO:0000256" key="2">
    <source>
        <dbReference type="ARBA" id="ARBA00006105"/>
    </source>
</evidence>
<dbReference type="AlphaFoldDB" id="A0AB34JEQ1"/>
<dbReference type="InterPro" id="IPR008333">
    <property type="entry name" value="Cbr1-like_FAD-bd_dom"/>
</dbReference>
<feature type="binding site" evidence="6">
    <location>
        <position position="362"/>
    </location>
    <ligand>
        <name>FAD</name>
        <dbReference type="ChEBI" id="CHEBI:57692"/>
    </ligand>
</feature>
<feature type="domain" description="FAD-binding FR-type" evidence="7">
    <location>
        <begin position="295"/>
        <end position="394"/>
    </location>
</feature>
<name>A0AB34JEQ1_PRYPA</name>
<dbReference type="Gene3D" id="3.40.50.80">
    <property type="entry name" value="Nucleotide-binding domain of ferredoxin-NADP reductase (FNR) module"/>
    <property type="match status" value="1"/>
</dbReference>
<feature type="binding site" evidence="6">
    <location>
        <position position="360"/>
    </location>
    <ligand>
        <name>FAD</name>
        <dbReference type="ChEBI" id="CHEBI:57692"/>
    </ligand>
</feature>
<dbReference type="Proteomes" id="UP001515480">
    <property type="component" value="Unassembled WGS sequence"/>
</dbReference>
<dbReference type="SUPFAM" id="SSF52343">
    <property type="entry name" value="Ferredoxin reductase-like, C-terminal NADP-linked domain"/>
    <property type="match status" value="1"/>
</dbReference>
<keyword evidence="3 6" id="KW-0285">Flavoprotein</keyword>
<comment type="caution">
    <text evidence="8">The sequence shown here is derived from an EMBL/GenBank/DDBJ whole genome shotgun (WGS) entry which is preliminary data.</text>
</comment>
<evidence type="ECO:0000256" key="1">
    <source>
        <dbReference type="ARBA" id="ARBA00001974"/>
    </source>
</evidence>
<dbReference type="InterPro" id="IPR017927">
    <property type="entry name" value="FAD-bd_FR_type"/>
</dbReference>
<dbReference type="InterPro" id="IPR039261">
    <property type="entry name" value="FNR_nucleotide-bd"/>
</dbReference>
<keyword evidence="4 6" id="KW-0274">FAD</keyword>
<dbReference type="PANTHER" id="PTHR19370">
    <property type="entry name" value="NADH-CYTOCHROME B5 REDUCTASE"/>
    <property type="match status" value="1"/>
</dbReference>
<evidence type="ECO:0000256" key="6">
    <source>
        <dbReference type="PIRSR" id="PIRSR601834-1"/>
    </source>
</evidence>
<sequence>MRPAVAQRAVLTAVSDVRIICPAAPRGWGIRAAAVVSAGEVGGLIDSSACVTTVDEREAHSCVHVLLVLRERLDVDYARTARCILSRVESLESLSGGAPYASRCAPPRVRVTLDVHVRSTTSSQRVVPSDTAALGEEALDLALHRNATDRAFGLRDLRHAALEARLTFLLLLGEEEAPWLDALQSGGGCELLEVEELAGACCATGCEPCVWERYYCEQARRRREVAAKRRRGASCGTSTQLVHAVDDGKQISEGEVADWGGVVENPRDGNPTGGGERNVSLRLGQDQGVPLLSPEMAQEVRLLSRQQTTADTMLLTFAAAVAPLPTPPWHVRLSISCAGGQRVVRSYTPLPPSARSVELLVKQHTNGRASQCLATMPEGTAVAMHGPVRTDRPLGAALVVTRALHCLTAGTGLAPSLQLAEAVVARREGSTSRAEGAVVRLYSFHRTRDDVLLAERLAALQRRGRAVDVCVHCNFVLTREAKGALINDPCAQFGGEAAVLYGRPAVDILFHAVPLEEFENALVMVCGAQSFNSDMETAVRVRYANERVFVREAPATTHDAQIEEMHPADVK</sequence>
<evidence type="ECO:0000256" key="3">
    <source>
        <dbReference type="ARBA" id="ARBA00022630"/>
    </source>
</evidence>
<feature type="binding site" evidence="6">
    <location>
        <position position="347"/>
    </location>
    <ligand>
        <name>FAD</name>
        <dbReference type="ChEBI" id="CHEBI:57692"/>
    </ligand>
</feature>